<dbReference type="HOGENOM" id="CLU_1250478_0_0_1"/>
<dbReference type="AlphaFoldDB" id="A0A0D0B9J8"/>
<evidence type="ECO:0000313" key="2">
    <source>
        <dbReference type="Proteomes" id="UP000054485"/>
    </source>
</evidence>
<sequence>MVYYAYIEDISSPRGPCRCIAVFASRAVADEWWRAVSTSANTNYSDGVRRVAPQFFTHDTNKANAVTSITDAQVASSFFGKVFFTYLESNGGGLSVIPILDFVDHVSGNSFFIRSRVSPNEYWYCPGSSTGNVTPNSKVYVSRTERTRFRVRLFSERKETTGTIMIGSDEIAITLISTNLSIRVSRSGHVIVSKNPELGLKFSDIANGFGVVTPLLDNEGHCENIKELFKTEDGEEWELA</sequence>
<name>A0A0D0B9J8_9AGAM</name>
<dbReference type="InParanoid" id="A0A0D0B9J8"/>
<keyword evidence="2" id="KW-1185">Reference proteome</keyword>
<evidence type="ECO:0000313" key="1">
    <source>
        <dbReference type="EMBL" id="KIK42977.1"/>
    </source>
</evidence>
<organism evidence="1 2">
    <name type="scientific">Suillus luteus UH-Slu-Lm8-n1</name>
    <dbReference type="NCBI Taxonomy" id="930992"/>
    <lineage>
        <taxon>Eukaryota</taxon>
        <taxon>Fungi</taxon>
        <taxon>Dikarya</taxon>
        <taxon>Basidiomycota</taxon>
        <taxon>Agaricomycotina</taxon>
        <taxon>Agaricomycetes</taxon>
        <taxon>Agaricomycetidae</taxon>
        <taxon>Boletales</taxon>
        <taxon>Suillineae</taxon>
        <taxon>Suillaceae</taxon>
        <taxon>Suillus</taxon>
    </lineage>
</organism>
<gene>
    <name evidence="1" type="ORF">CY34DRAFT_741246</name>
</gene>
<reference evidence="1 2" key="1">
    <citation type="submission" date="2014-04" db="EMBL/GenBank/DDBJ databases">
        <authorList>
            <consortium name="DOE Joint Genome Institute"/>
            <person name="Kuo A."/>
            <person name="Ruytinx J."/>
            <person name="Rineau F."/>
            <person name="Colpaert J."/>
            <person name="Kohler A."/>
            <person name="Nagy L.G."/>
            <person name="Floudas D."/>
            <person name="Copeland A."/>
            <person name="Barry K.W."/>
            <person name="Cichocki N."/>
            <person name="Veneault-Fourrey C."/>
            <person name="LaButti K."/>
            <person name="Lindquist E.A."/>
            <person name="Lipzen A."/>
            <person name="Lundell T."/>
            <person name="Morin E."/>
            <person name="Murat C."/>
            <person name="Sun H."/>
            <person name="Tunlid A."/>
            <person name="Henrissat B."/>
            <person name="Grigoriev I.V."/>
            <person name="Hibbett D.S."/>
            <person name="Martin F."/>
            <person name="Nordberg H.P."/>
            <person name="Cantor M.N."/>
            <person name="Hua S.X."/>
        </authorList>
    </citation>
    <scope>NUCLEOTIDE SEQUENCE [LARGE SCALE GENOMIC DNA]</scope>
    <source>
        <strain evidence="1 2">UH-Slu-Lm8-n1</strain>
    </source>
</reference>
<protein>
    <submittedName>
        <fullName evidence="1">Uncharacterized protein</fullName>
    </submittedName>
</protein>
<dbReference type="Proteomes" id="UP000054485">
    <property type="component" value="Unassembled WGS sequence"/>
</dbReference>
<dbReference type="EMBL" id="KN835224">
    <property type="protein sequence ID" value="KIK42977.1"/>
    <property type="molecule type" value="Genomic_DNA"/>
</dbReference>
<dbReference type="OrthoDB" id="5364171at2759"/>
<proteinExistence type="predicted"/>
<accession>A0A0D0B9J8</accession>
<reference evidence="2" key="2">
    <citation type="submission" date="2015-01" db="EMBL/GenBank/DDBJ databases">
        <title>Evolutionary Origins and Diversification of the Mycorrhizal Mutualists.</title>
        <authorList>
            <consortium name="DOE Joint Genome Institute"/>
            <consortium name="Mycorrhizal Genomics Consortium"/>
            <person name="Kohler A."/>
            <person name="Kuo A."/>
            <person name="Nagy L.G."/>
            <person name="Floudas D."/>
            <person name="Copeland A."/>
            <person name="Barry K.W."/>
            <person name="Cichocki N."/>
            <person name="Veneault-Fourrey C."/>
            <person name="LaButti K."/>
            <person name="Lindquist E.A."/>
            <person name="Lipzen A."/>
            <person name="Lundell T."/>
            <person name="Morin E."/>
            <person name="Murat C."/>
            <person name="Riley R."/>
            <person name="Ohm R."/>
            <person name="Sun H."/>
            <person name="Tunlid A."/>
            <person name="Henrissat B."/>
            <person name="Grigoriev I.V."/>
            <person name="Hibbett D.S."/>
            <person name="Martin F."/>
        </authorList>
    </citation>
    <scope>NUCLEOTIDE SEQUENCE [LARGE SCALE GENOMIC DNA]</scope>
    <source>
        <strain evidence="2">UH-Slu-Lm8-n1</strain>
    </source>
</reference>